<evidence type="ECO:0000313" key="5">
    <source>
        <dbReference type="EMBL" id="EPR32392.1"/>
    </source>
</evidence>
<keyword evidence="1" id="KW-0129">CBS domain</keyword>
<feature type="domain" description="GGDEF" evidence="3">
    <location>
        <begin position="617"/>
        <end position="770"/>
    </location>
</feature>
<dbReference type="PROSITE" id="PS51371">
    <property type="entry name" value="CBS"/>
    <property type="match status" value="1"/>
</dbReference>
<reference evidence="5 6" key="1">
    <citation type="journal article" date="2013" name="Genome Announc.">
        <title>Draft genome sequences for three mercury-methylating, sulfate-reducing bacteria.</title>
        <authorList>
            <person name="Brown S.D."/>
            <person name="Hurt R.A.Jr."/>
            <person name="Gilmour C.C."/>
            <person name="Elias D.A."/>
        </authorList>
    </citation>
    <scope>NUCLEOTIDE SEQUENCE [LARGE SCALE GENOMIC DNA]</scope>
    <source>
        <strain evidence="5 6">DSM 16529</strain>
    </source>
</reference>
<dbReference type="CDD" id="cd01948">
    <property type="entry name" value="EAL"/>
    <property type="match status" value="1"/>
</dbReference>
<dbReference type="InterPro" id="IPR046342">
    <property type="entry name" value="CBS_dom_sf"/>
</dbReference>
<name>S7T5T0_9BACT</name>
<dbReference type="Proteomes" id="UP000014975">
    <property type="component" value="Unassembled WGS sequence"/>
</dbReference>
<dbReference type="SUPFAM" id="SSF54631">
    <property type="entry name" value="CBS-domain pair"/>
    <property type="match status" value="1"/>
</dbReference>
<accession>S7T5T0</accession>
<feature type="domain" description="CBS" evidence="4">
    <location>
        <begin position="461"/>
        <end position="519"/>
    </location>
</feature>
<sequence length="776" mass="84908">MQSMVLDVFRGFTTAARHAEAAQRRGMLPANFAFLSLSERNRIDDHLASGGSLSLVLFEIKNFLVFANLFGADITALILEASAREVQALAREEHPGVGCYVERLAEGKVMLLCLHKAGQAPDLMDMAAGMRLKLKASLKAHSLKLTGQTLDIAAGHAAITQTGAGTLEHALYNALCEAQHVAKGELDTSTLSMLAEFREIMAAPRLRVVYQPIIDFQAETVLAWEALTRGPADSYFQSPSVLFDFAEEVGQLFTLEKVCREAAITKLGDVGPGQKLFLNIHPRTLVDPSFSPGETLKLLDRCGLGPSNVVFEITERHSIRDFTLFHRTLEHYRSQGFQVAVDDVGTGYSGLWTIAELRPDYIKVDMSLIRDIDKNPVKRALIETFVAFSEKIGCRLIAEGIETEQELGALRGLGVHYGQGYYLHLPAFPKPVPEKPLPASQNSLGLMAKRELKCSIPVRELAEKAYDVSSNTQVSEVKDLFQGKEPLSAVVVADEGRPVGLVMSHHLDRALSTRYGMSLYFHRDATRIMDAAPLIVEGSTPVEKVAKAAMNRDKYKIYDHIIVTETGRLSGIVSVQRILDTLAAVQVQMAKGASPLTGLPGNVAIETELERRCASGDPFSIVYADLDNFKVFNDTYGFRDGDGIILLLSKILSFAARRHGRSGEEFVGHVGGDDFVLLASPERAERICKSIVRCFGRLVRNCYCEEDRARGYITAKDRSGAQLEFPLVSVSLAVVDCAGDCTLSAISARAAEMKKYAKSLPGNSIARDRRGPLAGC</sequence>
<dbReference type="PROSITE" id="PS50887">
    <property type="entry name" value="GGDEF"/>
    <property type="match status" value="1"/>
</dbReference>
<protein>
    <submittedName>
        <fullName evidence="5">Diguanylate cyclase/phosphodiesterase with CBS domain containing protein</fullName>
    </submittedName>
</protein>
<dbReference type="InterPro" id="IPR000160">
    <property type="entry name" value="GGDEF_dom"/>
</dbReference>
<evidence type="ECO:0000259" key="3">
    <source>
        <dbReference type="PROSITE" id="PS50887"/>
    </source>
</evidence>
<dbReference type="InterPro" id="IPR000644">
    <property type="entry name" value="CBS_dom"/>
</dbReference>
<comment type="caution">
    <text evidence="5">The sequence shown here is derived from an EMBL/GenBank/DDBJ whole genome shotgun (WGS) entry which is preliminary data.</text>
</comment>
<dbReference type="eggNOG" id="COG0517">
    <property type="taxonomic scope" value="Bacteria"/>
</dbReference>
<dbReference type="InterPro" id="IPR043128">
    <property type="entry name" value="Rev_trsase/Diguanyl_cyclase"/>
</dbReference>
<dbReference type="Gene3D" id="3.20.20.450">
    <property type="entry name" value="EAL domain"/>
    <property type="match status" value="1"/>
</dbReference>
<dbReference type="STRING" id="1121439.dsat_0744"/>
<dbReference type="PATRIC" id="fig|1121439.3.peg.2106"/>
<evidence type="ECO:0000313" key="6">
    <source>
        <dbReference type="Proteomes" id="UP000014975"/>
    </source>
</evidence>
<dbReference type="Pfam" id="PF00571">
    <property type="entry name" value="CBS"/>
    <property type="match status" value="2"/>
</dbReference>
<dbReference type="PANTHER" id="PTHR33121">
    <property type="entry name" value="CYCLIC DI-GMP PHOSPHODIESTERASE PDEF"/>
    <property type="match status" value="1"/>
</dbReference>
<dbReference type="SMART" id="SM00052">
    <property type="entry name" value="EAL"/>
    <property type="match status" value="1"/>
</dbReference>
<dbReference type="RefSeq" id="WP_020887441.1">
    <property type="nucleotide sequence ID" value="NZ_ATHI01000027.1"/>
</dbReference>
<dbReference type="NCBIfam" id="TIGR00254">
    <property type="entry name" value="GGDEF"/>
    <property type="match status" value="1"/>
</dbReference>
<feature type="domain" description="EAL" evidence="2">
    <location>
        <begin position="190"/>
        <end position="440"/>
    </location>
</feature>
<dbReference type="SUPFAM" id="SSF141868">
    <property type="entry name" value="EAL domain-like"/>
    <property type="match status" value="1"/>
</dbReference>
<organism evidence="5 6">
    <name type="scientific">Alkalidesulfovibrio alkalitolerans DSM 16529</name>
    <dbReference type="NCBI Taxonomy" id="1121439"/>
    <lineage>
        <taxon>Bacteria</taxon>
        <taxon>Pseudomonadati</taxon>
        <taxon>Thermodesulfobacteriota</taxon>
        <taxon>Desulfovibrionia</taxon>
        <taxon>Desulfovibrionales</taxon>
        <taxon>Desulfovibrionaceae</taxon>
        <taxon>Alkalidesulfovibrio</taxon>
    </lineage>
</organism>
<dbReference type="PROSITE" id="PS50883">
    <property type="entry name" value="EAL"/>
    <property type="match status" value="1"/>
</dbReference>
<evidence type="ECO:0000259" key="4">
    <source>
        <dbReference type="PROSITE" id="PS51371"/>
    </source>
</evidence>
<dbReference type="Pfam" id="PF00990">
    <property type="entry name" value="GGDEF"/>
    <property type="match status" value="1"/>
</dbReference>
<keyword evidence="6" id="KW-1185">Reference proteome</keyword>
<dbReference type="InterPro" id="IPR001633">
    <property type="entry name" value="EAL_dom"/>
</dbReference>
<gene>
    <name evidence="5" type="ORF">dsat_0744</name>
</gene>
<dbReference type="InterPro" id="IPR029787">
    <property type="entry name" value="Nucleotide_cyclase"/>
</dbReference>
<dbReference type="Pfam" id="PF00563">
    <property type="entry name" value="EAL"/>
    <property type="match status" value="1"/>
</dbReference>
<dbReference type="Gene3D" id="3.10.580.10">
    <property type="entry name" value="CBS-domain"/>
    <property type="match status" value="1"/>
</dbReference>
<dbReference type="InterPro" id="IPR050706">
    <property type="entry name" value="Cyclic-di-GMP_PDE-like"/>
</dbReference>
<dbReference type="eggNOG" id="COG2200">
    <property type="taxonomic scope" value="Bacteria"/>
</dbReference>
<dbReference type="eggNOG" id="COG2199">
    <property type="taxonomic scope" value="Bacteria"/>
</dbReference>
<dbReference type="CDD" id="cd04598">
    <property type="entry name" value="CBS_pair_GGDEF_EAL"/>
    <property type="match status" value="1"/>
</dbReference>
<evidence type="ECO:0000259" key="2">
    <source>
        <dbReference type="PROSITE" id="PS50883"/>
    </source>
</evidence>
<dbReference type="SMART" id="SM00267">
    <property type="entry name" value="GGDEF"/>
    <property type="match status" value="1"/>
</dbReference>
<evidence type="ECO:0000256" key="1">
    <source>
        <dbReference type="PROSITE-ProRule" id="PRU00703"/>
    </source>
</evidence>
<dbReference type="InterPro" id="IPR035919">
    <property type="entry name" value="EAL_sf"/>
</dbReference>
<dbReference type="Gene3D" id="3.30.70.270">
    <property type="match status" value="1"/>
</dbReference>
<dbReference type="PANTHER" id="PTHR33121:SF76">
    <property type="entry name" value="SIGNALING PROTEIN"/>
    <property type="match status" value="1"/>
</dbReference>
<dbReference type="AlphaFoldDB" id="S7T5T0"/>
<dbReference type="CDD" id="cd01949">
    <property type="entry name" value="GGDEF"/>
    <property type="match status" value="1"/>
</dbReference>
<dbReference type="EMBL" id="ATHI01000027">
    <property type="protein sequence ID" value="EPR32392.1"/>
    <property type="molecule type" value="Genomic_DNA"/>
</dbReference>
<proteinExistence type="predicted"/>
<dbReference type="SUPFAM" id="SSF55073">
    <property type="entry name" value="Nucleotide cyclase"/>
    <property type="match status" value="1"/>
</dbReference>
<dbReference type="GO" id="GO:0071111">
    <property type="term" value="F:cyclic-guanylate-specific phosphodiesterase activity"/>
    <property type="evidence" value="ECO:0007669"/>
    <property type="project" value="InterPro"/>
</dbReference>